<proteinExistence type="predicted"/>
<sequence length="395" mass="45660">MFNETLETAEMAFEMEETALIKTIWGFFLMSLNFTFHVLVELTLTLVVGSLISITFFYCLRERKYLKSLIDNYLKSPMVKLLKRSLAWLEPPPPPLKPRRAAERPAGAGNRMPAHSMLHNRCTKLSRTCERVSDFASGLQKEREKYRREMHNCYTMERSARLVAEEDLRDSERNLEKAKARIVDLESQNEKAQARLAEVEKQAEDQNTQTQARIAEFECITAQLKANWRDTRVSAAKQVEALEGACKGETEKLTTSEKKKDEIQRELRREQLALRIMQESCRAQQKAHSEEVAKLKSNLQYRQNKKGGEMEAIYEAIRTPEKLSRSLDDCKNRFSAIKWSPRHSHGVCGGAIARRRMLRETLKSRNGSRMQVVDDFDIPDMMLIVDDYDSPMTDV</sequence>
<protein>
    <submittedName>
        <fullName evidence="4">Uncharacterized protein</fullName>
    </submittedName>
</protein>
<feature type="region of interest" description="Disordered" evidence="2">
    <location>
        <begin position="93"/>
        <end position="114"/>
    </location>
</feature>
<reference evidence="4 5" key="1">
    <citation type="journal article" date="2015" name="BMC Genomics">
        <title>Gene expression during zombie ant biting behavior reflects the complexity underlying fungal parasitic behavioral manipulation.</title>
        <authorList>
            <person name="de Bekker C."/>
            <person name="Ohm R.A."/>
            <person name="Loreto R.G."/>
            <person name="Sebastian A."/>
            <person name="Albert I."/>
            <person name="Merrow M."/>
            <person name="Brachmann A."/>
            <person name="Hughes D.P."/>
        </authorList>
    </citation>
    <scope>NUCLEOTIDE SEQUENCE [LARGE SCALE GENOMIC DNA]</scope>
    <source>
        <strain evidence="4 5">SC16a</strain>
    </source>
</reference>
<evidence type="ECO:0000313" key="4">
    <source>
        <dbReference type="EMBL" id="PFH59826.1"/>
    </source>
</evidence>
<accession>A0A2A9PG69</accession>
<dbReference type="Proteomes" id="UP000037136">
    <property type="component" value="Unassembled WGS sequence"/>
</dbReference>
<organism evidence="4 5">
    <name type="scientific">Ophiocordyceps unilateralis</name>
    <name type="common">Zombie-ant fungus</name>
    <name type="synonym">Torrubia unilateralis</name>
    <dbReference type="NCBI Taxonomy" id="268505"/>
    <lineage>
        <taxon>Eukaryota</taxon>
        <taxon>Fungi</taxon>
        <taxon>Dikarya</taxon>
        <taxon>Ascomycota</taxon>
        <taxon>Pezizomycotina</taxon>
        <taxon>Sordariomycetes</taxon>
        <taxon>Hypocreomycetidae</taxon>
        <taxon>Hypocreales</taxon>
        <taxon>Ophiocordycipitaceae</taxon>
        <taxon>Ophiocordyceps</taxon>
    </lineage>
</organism>
<name>A0A2A9PG69_OPHUN</name>
<keyword evidence="1" id="KW-0175">Coiled coil</keyword>
<evidence type="ECO:0000313" key="5">
    <source>
        <dbReference type="Proteomes" id="UP000037136"/>
    </source>
</evidence>
<keyword evidence="3" id="KW-1133">Transmembrane helix</keyword>
<feature type="coiled-coil region" evidence="1">
    <location>
        <begin position="161"/>
        <end position="209"/>
    </location>
</feature>
<feature type="transmembrane region" description="Helical" evidence="3">
    <location>
        <begin position="34"/>
        <end position="60"/>
    </location>
</feature>
<reference evidence="4 5" key="2">
    <citation type="journal article" date="2017" name="Sci. Rep.">
        <title>Ant-infecting Ophiocordyceps genomes reveal a high diversity of potential behavioral manipulation genes and a possible major role for enterotoxins.</title>
        <authorList>
            <person name="de Bekker C."/>
            <person name="Ohm R.A."/>
            <person name="Evans H.C."/>
            <person name="Brachmann A."/>
            <person name="Hughes D.P."/>
        </authorList>
    </citation>
    <scope>NUCLEOTIDE SEQUENCE [LARGE SCALE GENOMIC DNA]</scope>
    <source>
        <strain evidence="4 5">SC16a</strain>
    </source>
</reference>
<comment type="caution">
    <text evidence="4">The sequence shown here is derived from an EMBL/GenBank/DDBJ whole genome shotgun (WGS) entry which is preliminary data.</text>
</comment>
<evidence type="ECO:0000256" key="1">
    <source>
        <dbReference type="SAM" id="Coils"/>
    </source>
</evidence>
<keyword evidence="5" id="KW-1185">Reference proteome</keyword>
<gene>
    <name evidence="4" type="ORF">XA68_11844</name>
</gene>
<keyword evidence="3" id="KW-0812">Transmembrane</keyword>
<dbReference type="EMBL" id="LAZP02000170">
    <property type="protein sequence ID" value="PFH59826.1"/>
    <property type="molecule type" value="Genomic_DNA"/>
</dbReference>
<evidence type="ECO:0000256" key="3">
    <source>
        <dbReference type="SAM" id="Phobius"/>
    </source>
</evidence>
<evidence type="ECO:0000256" key="2">
    <source>
        <dbReference type="SAM" id="MobiDB-lite"/>
    </source>
</evidence>
<keyword evidence="3" id="KW-0472">Membrane</keyword>
<dbReference type="OrthoDB" id="10365161at2759"/>
<feature type="coiled-coil region" evidence="1">
    <location>
        <begin position="246"/>
        <end position="280"/>
    </location>
</feature>
<dbReference type="AlphaFoldDB" id="A0A2A9PG69"/>